<gene>
    <name evidence="1" type="ORF">LOK49_LG01G00712</name>
</gene>
<dbReference type="Proteomes" id="UP001060215">
    <property type="component" value="Chromosome 1"/>
</dbReference>
<dbReference type="EMBL" id="CM045758">
    <property type="protein sequence ID" value="KAI8031741.1"/>
    <property type="molecule type" value="Genomic_DNA"/>
</dbReference>
<comment type="caution">
    <text evidence="1">The sequence shown here is derived from an EMBL/GenBank/DDBJ whole genome shotgun (WGS) entry which is preliminary data.</text>
</comment>
<reference evidence="1 2" key="1">
    <citation type="journal article" date="2022" name="Plant J.">
        <title>Chromosome-level genome of Camellia lanceoleosa provides a valuable resource for understanding genome evolution and self-incompatibility.</title>
        <authorList>
            <person name="Gong W."/>
            <person name="Xiao S."/>
            <person name="Wang L."/>
            <person name="Liao Z."/>
            <person name="Chang Y."/>
            <person name="Mo W."/>
            <person name="Hu G."/>
            <person name="Li W."/>
            <person name="Zhao G."/>
            <person name="Zhu H."/>
            <person name="Hu X."/>
            <person name="Ji K."/>
            <person name="Xiang X."/>
            <person name="Song Q."/>
            <person name="Yuan D."/>
            <person name="Jin S."/>
            <person name="Zhang L."/>
        </authorList>
    </citation>
    <scope>NUCLEOTIDE SEQUENCE [LARGE SCALE GENOMIC DNA]</scope>
    <source>
        <strain evidence="1">SQ_2022a</strain>
    </source>
</reference>
<accession>A0ACC0J2K4</accession>
<proteinExistence type="predicted"/>
<name>A0ACC0J2K4_9ERIC</name>
<sequence>MSQQSKNGLMVCHVAEMYNNFRAQPGVSGPPPNPQPNPFGNALVGGGSGLIRGGLGAYGEKNLGSIAEYVQSTITRYFSDPQYYFQVNDHYVRNKLKVVLLPFLHGGHWTMITEHVGGRLSYKPPIYDINASDTFHSWCLVPMLFLLASCWVSMKSK</sequence>
<keyword evidence="2" id="KW-1185">Reference proteome</keyword>
<evidence type="ECO:0000313" key="2">
    <source>
        <dbReference type="Proteomes" id="UP001060215"/>
    </source>
</evidence>
<organism evidence="1 2">
    <name type="scientific">Camellia lanceoleosa</name>
    <dbReference type="NCBI Taxonomy" id="1840588"/>
    <lineage>
        <taxon>Eukaryota</taxon>
        <taxon>Viridiplantae</taxon>
        <taxon>Streptophyta</taxon>
        <taxon>Embryophyta</taxon>
        <taxon>Tracheophyta</taxon>
        <taxon>Spermatophyta</taxon>
        <taxon>Magnoliopsida</taxon>
        <taxon>eudicotyledons</taxon>
        <taxon>Gunneridae</taxon>
        <taxon>Pentapetalae</taxon>
        <taxon>asterids</taxon>
        <taxon>Ericales</taxon>
        <taxon>Theaceae</taxon>
        <taxon>Camellia</taxon>
    </lineage>
</organism>
<evidence type="ECO:0000313" key="1">
    <source>
        <dbReference type="EMBL" id="KAI8031741.1"/>
    </source>
</evidence>
<protein>
    <submittedName>
        <fullName evidence="1">Uncharacterized protein</fullName>
    </submittedName>
</protein>